<evidence type="ECO:0000259" key="1">
    <source>
        <dbReference type="Pfam" id="PF01248"/>
    </source>
</evidence>
<dbReference type="STRING" id="33960.TY91_04025"/>
<name>A0A0R2BDQ8_SECCO</name>
<feature type="domain" description="Ribosomal protein eL8/eL30/eS12/Gadd45" evidence="1">
    <location>
        <begin position="7"/>
        <end position="95"/>
    </location>
</feature>
<comment type="caution">
    <text evidence="2">The sequence shown here is derived from an EMBL/GenBank/DDBJ whole genome shotgun (WGS) entry which is preliminary data.</text>
</comment>
<dbReference type="EMBL" id="AYYR01000023">
    <property type="protein sequence ID" value="KRM76562.1"/>
    <property type="molecule type" value="Genomic_DNA"/>
</dbReference>
<dbReference type="InterPro" id="IPR029064">
    <property type="entry name" value="Ribosomal_eL30-like_sf"/>
</dbReference>
<reference evidence="2 3" key="1">
    <citation type="journal article" date="2015" name="Genome Announc.">
        <title>Expanding the biotechnology potential of lactobacilli through comparative genomics of 213 strains and associated genera.</title>
        <authorList>
            <person name="Sun Z."/>
            <person name="Harris H.M."/>
            <person name="McCann A."/>
            <person name="Guo C."/>
            <person name="Argimon S."/>
            <person name="Zhang W."/>
            <person name="Yang X."/>
            <person name="Jeffery I.B."/>
            <person name="Cooney J.C."/>
            <person name="Kagawa T.F."/>
            <person name="Liu W."/>
            <person name="Song Y."/>
            <person name="Salvetti E."/>
            <person name="Wrobel A."/>
            <person name="Rasinkangas P."/>
            <person name="Parkhill J."/>
            <person name="Rea M.C."/>
            <person name="O'Sullivan O."/>
            <person name="Ritari J."/>
            <person name="Douillard F.P."/>
            <person name="Paul Ross R."/>
            <person name="Yang R."/>
            <person name="Briner A.E."/>
            <person name="Felis G.E."/>
            <person name="de Vos W.M."/>
            <person name="Barrangou R."/>
            <person name="Klaenhammer T.R."/>
            <person name="Caufield P.W."/>
            <person name="Cui Y."/>
            <person name="Zhang H."/>
            <person name="O'Toole P.W."/>
        </authorList>
    </citation>
    <scope>NUCLEOTIDE SEQUENCE [LARGE SCALE GENOMIC DNA]</scope>
    <source>
        <strain evidence="2 3">DSM 20515</strain>
    </source>
</reference>
<dbReference type="Proteomes" id="UP000051845">
    <property type="component" value="Unassembled WGS sequence"/>
</dbReference>
<dbReference type="SUPFAM" id="SSF55315">
    <property type="entry name" value="L30e-like"/>
    <property type="match status" value="1"/>
</dbReference>
<accession>A0A0R2BDQ8</accession>
<dbReference type="RefSeq" id="WP_054762040.1">
    <property type="nucleotide sequence ID" value="NZ_AYYR01000023.1"/>
</dbReference>
<evidence type="ECO:0000313" key="3">
    <source>
        <dbReference type="Proteomes" id="UP000051845"/>
    </source>
</evidence>
<dbReference type="Pfam" id="PF01248">
    <property type="entry name" value="Ribosomal_L7Ae"/>
    <property type="match status" value="1"/>
</dbReference>
<gene>
    <name evidence="2" type="ORF">FC82_GL001248</name>
</gene>
<sequence>MEKPNAFLQLLGLARRARQLETGEDFVLKAIRNNSIQLVIIASDTGQTSAKKLRDKASYYHIPLIDRYTKSDLSQATGMSRTAYGVKDPGFARKLSTLVNE</sequence>
<proteinExistence type="predicted"/>
<dbReference type="AlphaFoldDB" id="A0A0R2BDQ8"/>
<dbReference type="Gene3D" id="3.30.1330.30">
    <property type="match status" value="1"/>
</dbReference>
<organism evidence="2 3">
    <name type="scientific">Secundilactobacillus collinoides DSM 20515 = JCM 1123</name>
    <dbReference type="NCBI Taxonomy" id="1423733"/>
    <lineage>
        <taxon>Bacteria</taxon>
        <taxon>Bacillati</taxon>
        <taxon>Bacillota</taxon>
        <taxon>Bacilli</taxon>
        <taxon>Lactobacillales</taxon>
        <taxon>Lactobacillaceae</taxon>
        <taxon>Secundilactobacillus</taxon>
    </lineage>
</organism>
<dbReference type="InterPro" id="IPR004038">
    <property type="entry name" value="Ribosomal_eL8/eL30/eS12/Gad45"/>
</dbReference>
<protein>
    <recommendedName>
        <fullName evidence="1">Ribosomal protein eL8/eL30/eS12/Gadd45 domain-containing protein</fullName>
    </recommendedName>
</protein>
<evidence type="ECO:0000313" key="2">
    <source>
        <dbReference type="EMBL" id="KRM76562.1"/>
    </source>
</evidence>
<dbReference type="PATRIC" id="fig|1423733.4.peg.1317"/>